<dbReference type="AlphaFoldDB" id="A0AAV1TTY2"/>
<dbReference type="InterPro" id="IPR016197">
    <property type="entry name" value="Chromo-like_dom_sf"/>
</dbReference>
<name>A0AAV1TTY2_9STRA</name>
<proteinExistence type="predicted"/>
<evidence type="ECO:0008006" key="3">
    <source>
        <dbReference type="Google" id="ProtNLM"/>
    </source>
</evidence>
<comment type="caution">
    <text evidence="1">The sequence shown here is derived from an EMBL/GenBank/DDBJ whole genome shotgun (WGS) entry which is preliminary data.</text>
</comment>
<organism evidence="1 2">
    <name type="scientific">Peronospora matthiolae</name>
    <dbReference type="NCBI Taxonomy" id="2874970"/>
    <lineage>
        <taxon>Eukaryota</taxon>
        <taxon>Sar</taxon>
        <taxon>Stramenopiles</taxon>
        <taxon>Oomycota</taxon>
        <taxon>Peronosporomycetes</taxon>
        <taxon>Peronosporales</taxon>
        <taxon>Peronosporaceae</taxon>
        <taxon>Peronospora</taxon>
    </lineage>
</organism>
<dbReference type="CDD" id="cd00024">
    <property type="entry name" value="CD_CSD"/>
    <property type="match status" value="1"/>
</dbReference>
<dbReference type="SUPFAM" id="SSF54160">
    <property type="entry name" value="Chromo domain-like"/>
    <property type="match status" value="1"/>
</dbReference>
<reference evidence="1" key="1">
    <citation type="submission" date="2024-01" db="EMBL/GenBank/DDBJ databases">
        <authorList>
            <person name="Webb A."/>
        </authorList>
    </citation>
    <scope>NUCLEOTIDE SEQUENCE</scope>
    <source>
        <strain evidence="1">Pm1</strain>
    </source>
</reference>
<sequence>MDSSGGQRFLVDRILYHRDLVRWRDHPPAWDSWEPRAQLIVDGPGSRRAIRRDPTAAFEEGPSENDLLEREYRNCKVSIPSAILEKDRALQ</sequence>
<dbReference type="Proteomes" id="UP001162060">
    <property type="component" value="Unassembled WGS sequence"/>
</dbReference>
<evidence type="ECO:0000313" key="2">
    <source>
        <dbReference type="Proteomes" id="UP001162060"/>
    </source>
</evidence>
<evidence type="ECO:0000313" key="1">
    <source>
        <dbReference type="EMBL" id="CAK7925851.1"/>
    </source>
</evidence>
<gene>
    <name evidence="1" type="ORF">PM001_LOCUS11001</name>
</gene>
<protein>
    <recommendedName>
        <fullName evidence="3">Chromo domain-containing protein</fullName>
    </recommendedName>
</protein>
<accession>A0AAV1TTY2</accession>
<dbReference type="EMBL" id="CAKLBY020000092">
    <property type="protein sequence ID" value="CAK7925851.1"/>
    <property type="molecule type" value="Genomic_DNA"/>
</dbReference>